<evidence type="ECO:0000313" key="2">
    <source>
        <dbReference type="EMBL" id="SDO21046.1"/>
    </source>
</evidence>
<keyword evidence="2" id="KW-0223">Dioxygenase</keyword>
<dbReference type="Gene3D" id="3.30.720.120">
    <property type="match status" value="1"/>
</dbReference>
<dbReference type="InterPro" id="IPR004360">
    <property type="entry name" value="Glyas_Fos-R_dOase_dom"/>
</dbReference>
<protein>
    <submittedName>
        <fullName evidence="2">Catechol 2,3-dioxygenase</fullName>
    </submittedName>
</protein>
<name>A0A1H0HPD1_9PSEU</name>
<reference evidence="3" key="1">
    <citation type="submission" date="2016-10" db="EMBL/GenBank/DDBJ databases">
        <authorList>
            <person name="Varghese N."/>
            <person name="Submissions S."/>
        </authorList>
    </citation>
    <scope>NUCLEOTIDE SEQUENCE [LARGE SCALE GENOMIC DNA]</scope>
    <source>
        <strain evidence="3">IBRC-M 10655</strain>
    </source>
</reference>
<dbReference type="Pfam" id="PF00903">
    <property type="entry name" value="Glyoxalase"/>
    <property type="match status" value="1"/>
</dbReference>
<sequence length="137" mass="15070">MQFSKFATAILVEDVAATRDFLVEKLGFKVTVDLGWYVDFCHESAESFMFDIVQVDHPSTPEPYRGRPVAGTIFALVVEDAAAEEARLREAGAEIVKACTDEPWGQRHFYVAVPGGLLLELVQMIAPDPAWLAANGL</sequence>
<keyword evidence="3" id="KW-1185">Reference proteome</keyword>
<dbReference type="AlphaFoldDB" id="A0A1H0HPD1"/>
<accession>A0A1H0HPD1</accession>
<gene>
    <name evidence="2" type="ORF">SAMN05192558_102201</name>
</gene>
<keyword evidence="2" id="KW-0560">Oxidoreductase</keyword>
<dbReference type="STRING" id="504798.SAMN05421871_101102"/>
<dbReference type="Gene3D" id="3.30.720.110">
    <property type="match status" value="1"/>
</dbReference>
<organism evidence="2 3">
    <name type="scientific">Actinokineospora alba</name>
    <dbReference type="NCBI Taxonomy" id="504798"/>
    <lineage>
        <taxon>Bacteria</taxon>
        <taxon>Bacillati</taxon>
        <taxon>Actinomycetota</taxon>
        <taxon>Actinomycetes</taxon>
        <taxon>Pseudonocardiales</taxon>
        <taxon>Pseudonocardiaceae</taxon>
        <taxon>Actinokineospora</taxon>
    </lineage>
</organism>
<feature type="domain" description="VOC" evidence="1">
    <location>
        <begin position="2"/>
        <end position="124"/>
    </location>
</feature>
<dbReference type="RefSeq" id="WP_091370596.1">
    <property type="nucleotide sequence ID" value="NZ_FNDV01000001.1"/>
</dbReference>
<evidence type="ECO:0000313" key="3">
    <source>
        <dbReference type="Proteomes" id="UP000199651"/>
    </source>
</evidence>
<dbReference type="PROSITE" id="PS51819">
    <property type="entry name" value="VOC"/>
    <property type="match status" value="1"/>
</dbReference>
<dbReference type="EMBL" id="FNJB01000002">
    <property type="protein sequence ID" value="SDO21046.1"/>
    <property type="molecule type" value="Genomic_DNA"/>
</dbReference>
<dbReference type="SUPFAM" id="SSF54593">
    <property type="entry name" value="Glyoxalase/Bleomycin resistance protein/Dihydroxybiphenyl dioxygenase"/>
    <property type="match status" value="1"/>
</dbReference>
<evidence type="ECO:0000259" key="1">
    <source>
        <dbReference type="PROSITE" id="PS51819"/>
    </source>
</evidence>
<proteinExistence type="predicted"/>
<dbReference type="InterPro" id="IPR029068">
    <property type="entry name" value="Glyas_Bleomycin-R_OHBP_Dase"/>
</dbReference>
<dbReference type="InterPro" id="IPR037523">
    <property type="entry name" value="VOC_core"/>
</dbReference>
<dbReference type="Proteomes" id="UP000199651">
    <property type="component" value="Unassembled WGS sequence"/>
</dbReference>
<dbReference type="GO" id="GO:0051213">
    <property type="term" value="F:dioxygenase activity"/>
    <property type="evidence" value="ECO:0007669"/>
    <property type="project" value="UniProtKB-KW"/>
</dbReference>
<dbReference type="OrthoDB" id="9798201at2"/>